<keyword evidence="3" id="KW-0240">DNA-directed RNA polymerase</keyword>
<feature type="transmembrane region" description="Helical" evidence="2">
    <location>
        <begin position="243"/>
        <end position="261"/>
    </location>
</feature>
<dbReference type="GO" id="GO:0000428">
    <property type="term" value="C:DNA-directed RNA polymerase complex"/>
    <property type="evidence" value="ECO:0007669"/>
    <property type="project" value="UniProtKB-KW"/>
</dbReference>
<dbReference type="STRING" id="980251.GCA_001642875_00128"/>
<evidence type="ECO:0000313" key="4">
    <source>
        <dbReference type="Proteomes" id="UP000322214"/>
    </source>
</evidence>
<organism evidence="3 4">
    <name type="scientific">Mariniblastus fucicola</name>
    <dbReference type="NCBI Taxonomy" id="980251"/>
    <lineage>
        <taxon>Bacteria</taxon>
        <taxon>Pseudomonadati</taxon>
        <taxon>Planctomycetota</taxon>
        <taxon>Planctomycetia</taxon>
        <taxon>Pirellulales</taxon>
        <taxon>Pirellulaceae</taxon>
        <taxon>Mariniblastus</taxon>
    </lineage>
</organism>
<proteinExistence type="predicted"/>
<keyword evidence="2" id="KW-0472">Membrane</keyword>
<accession>A0A5B9P7J4</accession>
<dbReference type="OrthoDB" id="292474at2"/>
<reference evidence="3 4" key="1">
    <citation type="submission" date="2019-08" db="EMBL/GenBank/DDBJ databases">
        <title>Deep-cultivation of Planctomycetes and their phenomic and genomic characterization uncovers novel biology.</title>
        <authorList>
            <person name="Wiegand S."/>
            <person name="Jogler M."/>
            <person name="Boedeker C."/>
            <person name="Pinto D."/>
            <person name="Vollmers J."/>
            <person name="Rivas-Marin E."/>
            <person name="Kohn T."/>
            <person name="Peeters S.H."/>
            <person name="Heuer A."/>
            <person name="Rast P."/>
            <person name="Oberbeckmann S."/>
            <person name="Bunk B."/>
            <person name="Jeske O."/>
            <person name="Meyerdierks A."/>
            <person name="Storesund J.E."/>
            <person name="Kallscheuer N."/>
            <person name="Luecker S."/>
            <person name="Lage O.M."/>
            <person name="Pohl T."/>
            <person name="Merkel B.J."/>
            <person name="Hornburger P."/>
            <person name="Mueller R.-W."/>
            <person name="Bruemmer F."/>
            <person name="Labrenz M."/>
            <person name="Spormann A.M."/>
            <person name="Op den Camp H."/>
            <person name="Overmann J."/>
            <person name="Amann R."/>
            <person name="Jetten M.S.M."/>
            <person name="Mascher T."/>
            <person name="Medema M.H."/>
            <person name="Devos D.P."/>
            <person name="Kaster A.-K."/>
            <person name="Ovreas L."/>
            <person name="Rohde M."/>
            <person name="Galperin M.Y."/>
            <person name="Jogler C."/>
        </authorList>
    </citation>
    <scope>NUCLEOTIDE SEQUENCE [LARGE SCALE GENOMIC DNA]</scope>
    <source>
        <strain evidence="3 4">FC18</strain>
    </source>
</reference>
<protein>
    <submittedName>
        <fullName evidence="3">DNA-directed RNA polymerase subunit P</fullName>
    </submittedName>
</protein>
<dbReference type="Gene3D" id="2.20.28.160">
    <property type="match status" value="1"/>
</dbReference>
<evidence type="ECO:0000256" key="1">
    <source>
        <dbReference type="SAM" id="MobiDB-lite"/>
    </source>
</evidence>
<keyword evidence="4" id="KW-1185">Reference proteome</keyword>
<dbReference type="RefSeq" id="WP_075081584.1">
    <property type="nucleotide sequence ID" value="NZ_CP042912.1"/>
</dbReference>
<sequence>MTQVFGCPNCHNSFQIPDDPAGQAFQCPTCNATVEVPIVDASQNEPPAMADEPEVYRCPHCSGDFGIDASMYGQQLACPHCDQLVMIGKSSQDDDLIPVFHPQPEDVTDEPASTQSPDPSADSATEPPSLASRKKRGPSSLSEQEPADPADQTEHAKPDEPAESPEPADPVFEPAAVDHLLPPRFDVPDPVRFPSRLGSEEVILPDGAGGYQSVDANIVTITHNGEVYQLKRLTPEQRRRRKLIHNSIAIVVAVVLIYFTLRTLGVLS</sequence>
<dbReference type="KEGG" id="mff:MFFC18_21800"/>
<keyword evidence="2" id="KW-1133">Transmembrane helix</keyword>
<dbReference type="Proteomes" id="UP000322214">
    <property type="component" value="Chromosome"/>
</dbReference>
<dbReference type="AlphaFoldDB" id="A0A5B9P7J4"/>
<feature type="region of interest" description="Disordered" evidence="1">
    <location>
        <begin position="94"/>
        <end position="171"/>
    </location>
</feature>
<name>A0A5B9P7J4_9BACT</name>
<evidence type="ECO:0000256" key="2">
    <source>
        <dbReference type="SAM" id="Phobius"/>
    </source>
</evidence>
<keyword evidence="2" id="KW-0812">Transmembrane</keyword>
<gene>
    <name evidence="3" type="ORF">MFFC18_21800</name>
</gene>
<keyword evidence="3" id="KW-0804">Transcription</keyword>
<dbReference type="EMBL" id="CP042912">
    <property type="protein sequence ID" value="QEG22304.1"/>
    <property type="molecule type" value="Genomic_DNA"/>
</dbReference>
<evidence type="ECO:0000313" key="3">
    <source>
        <dbReference type="EMBL" id="QEG22304.1"/>
    </source>
</evidence>